<evidence type="ECO:0000313" key="2">
    <source>
        <dbReference type="EMBL" id="KAF4755753.1"/>
    </source>
</evidence>
<sequence>SMEVELVIKKVSYPMRPSSIPDNWIGPGARYAPEDAANAPQKPDVGEGNQLGGADIPPSSVMAHTNIGANDQMPNAAAIIDSHDSLLPQVTWSPDGLLDALT</sequence>
<dbReference type="EMBL" id="JABANO010004085">
    <property type="protein sequence ID" value="KAF4755753.1"/>
    <property type="molecule type" value="Genomic_DNA"/>
</dbReference>
<dbReference type="AlphaFoldDB" id="A0A7J6UF56"/>
<feature type="non-terminal residue" evidence="2">
    <location>
        <position position="102"/>
    </location>
</feature>
<accession>A0A7J6UF56</accession>
<proteinExistence type="predicted"/>
<organism evidence="2 3">
    <name type="scientific">Perkinsus olseni</name>
    <name type="common">Perkinsus atlanticus</name>
    <dbReference type="NCBI Taxonomy" id="32597"/>
    <lineage>
        <taxon>Eukaryota</taxon>
        <taxon>Sar</taxon>
        <taxon>Alveolata</taxon>
        <taxon>Perkinsozoa</taxon>
        <taxon>Perkinsea</taxon>
        <taxon>Perkinsida</taxon>
        <taxon>Perkinsidae</taxon>
        <taxon>Perkinsus</taxon>
    </lineage>
</organism>
<dbReference type="Proteomes" id="UP000553632">
    <property type="component" value="Unassembled WGS sequence"/>
</dbReference>
<protein>
    <submittedName>
        <fullName evidence="2">Uncharacterized protein</fullName>
    </submittedName>
</protein>
<name>A0A7J6UF56_PEROL</name>
<evidence type="ECO:0000313" key="3">
    <source>
        <dbReference type="Proteomes" id="UP000553632"/>
    </source>
</evidence>
<reference evidence="2 3" key="1">
    <citation type="submission" date="2020-04" db="EMBL/GenBank/DDBJ databases">
        <title>Perkinsus olseni comparative genomics.</title>
        <authorList>
            <person name="Bogema D.R."/>
        </authorList>
    </citation>
    <scope>NUCLEOTIDE SEQUENCE [LARGE SCALE GENOMIC DNA]</scope>
    <source>
        <strain evidence="2 3">ATCC PRA-207</strain>
    </source>
</reference>
<evidence type="ECO:0000256" key="1">
    <source>
        <dbReference type="SAM" id="MobiDB-lite"/>
    </source>
</evidence>
<comment type="caution">
    <text evidence="2">The sequence shown here is derived from an EMBL/GenBank/DDBJ whole genome shotgun (WGS) entry which is preliminary data.</text>
</comment>
<keyword evidence="3" id="KW-1185">Reference proteome</keyword>
<feature type="region of interest" description="Disordered" evidence="1">
    <location>
        <begin position="27"/>
        <end position="67"/>
    </location>
</feature>
<gene>
    <name evidence="2" type="ORF">FOZ63_020130</name>
</gene>
<feature type="non-terminal residue" evidence="2">
    <location>
        <position position="1"/>
    </location>
</feature>